<evidence type="ECO:0000256" key="1">
    <source>
        <dbReference type="SAM" id="Phobius"/>
    </source>
</evidence>
<proteinExistence type="predicted"/>
<dbReference type="AlphaFoldDB" id="A0A7I8J923"/>
<keyword evidence="1" id="KW-0812">Transmembrane</keyword>
<sequence>MVDAVRRGVTLPPPRPRGGRCGSFPVAAVAPNKELPTRSGISWRIAFVVDRITSWLKCGSRNDPCNLMQPFYLLARFIDFSVTAGEVYAGAHDLPPLIKQVYKFRNEASLQPAIMMLLISVKLVQIIILTIILSLTCVSRNFCSGSFFLEESKALSIISIIMPRLLKELIDHIFMFLIVDGLHYATLVTAEVT</sequence>
<keyword evidence="1" id="KW-1133">Transmembrane helix</keyword>
<name>A0A7I8J923_SPIIN</name>
<evidence type="ECO:0000313" key="3">
    <source>
        <dbReference type="Proteomes" id="UP001189122"/>
    </source>
</evidence>
<organism evidence="2">
    <name type="scientific">Spirodela intermedia</name>
    <name type="common">Intermediate duckweed</name>
    <dbReference type="NCBI Taxonomy" id="51605"/>
    <lineage>
        <taxon>Eukaryota</taxon>
        <taxon>Viridiplantae</taxon>
        <taxon>Streptophyta</taxon>
        <taxon>Embryophyta</taxon>
        <taxon>Tracheophyta</taxon>
        <taxon>Spermatophyta</taxon>
        <taxon>Magnoliopsida</taxon>
        <taxon>Liliopsida</taxon>
        <taxon>Araceae</taxon>
        <taxon>Lemnoideae</taxon>
        <taxon>Spirodela</taxon>
    </lineage>
</organism>
<dbReference type="Proteomes" id="UP001189122">
    <property type="component" value="Unassembled WGS sequence"/>
</dbReference>
<protein>
    <submittedName>
        <fullName evidence="2">Uncharacterized protein</fullName>
    </submittedName>
</protein>
<gene>
    <name evidence="2" type="ORF">SI7747_09012341</name>
</gene>
<keyword evidence="3" id="KW-1185">Reference proteome</keyword>
<dbReference type="EMBL" id="LR743596">
    <property type="protein sequence ID" value="CAA2626648.1"/>
    <property type="molecule type" value="Genomic_DNA"/>
</dbReference>
<reference evidence="2 3" key="1">
    <citation type="submission" date="2019-12" db="EMBL/GenBank/DDBJ databases">
        <authorList>
            <person name="Scholz U."/>
            <person name="Mascher M."/>
            <person name="Fiebig A."/>
        </authorList>
    </citation>
    <scope>NUCLEOTIDE SEQUENCE</scope>
</reference>
<feature type="transmembrane region" description="Helical" evidence="1">
    <location>
        <begin position="113"/>
        <end position="135"/>
    </location>
</feature>
<keyword evidence="1" id="KW-0472">Membrane</keyword>
<accession>A0A7I8J923</accession>
<dbReference type="EMBL" id="CACRZD030000009">
    <property type="protein sequence ID" value="CAA6665952.1"/>
    <property type="molecule type" value="Genomic_DNA"/>
</dbReference>
<evidence type="ECO:0000313" key="2">
    <source>
        <dbReference type="EMBL" id="CAA2626648.1"/>
    </source>
</evidence>